<evidence type="ECO:0000313" key="1">
    <source>
        <dbReference type="EMBL" id="MBW84361.1"/>
    </source>
</evidence>
<reference evidence="1" key="1">
    <citation type="submission" date="2018-02" db="EMBL/GenBank/DDBJ databases">
        <title>Rhizophora mucronata_Transcriptome.</title>
        <authorList>
            <person name="Meera S.P."/>
            <person name="Sreeshan A."/>
            <person name="Augustine A."/>
        </authorList>
    </citation>
    <scope>NUCLEOTIDE SEQUENCE</scope>
    <source>
        <tissue evidence="1">Leaf</tissue>
    </source>
</reference>
<accession>A0A2P2IT18</accession>
<proteinExistence type="predicted"/>
<dbReference type="EMBL" id="GGEC01003878">
    <property type="protein sequence ID" value="MBW84361.1"/>
    <property type="molecule type" value="Transcribed_RNA"/>
</dbReference>
<organism evidence="1">
    <name type="scientific">Rhizophora mucronata</name>
    <name type="common">Asiatic mangrove</name>
    <dbReference type="NCBI Taxonomy" id="61149"/>
    <lineage>
        <taxon>Eukaryota</taxon>
        <taxon>Viridiplantae</taxon>
        <taxon>Streptophyta</taxon>
        <taxon>Embryophyta</taxon>
        <taxon>Tracheophyta</taxon>
        <taxon>Spermatophyta</taxon>
        <taxon>Magnoliopsida</taxon>
        <taxon>eudicotyledons</taxon>
        <taxon>Gunneridae</taxon>
        <taxon>Pentapetalae</taxon>
        <taxon>rosids</taxon>
        <taxon>fabids</taxon>
        <taxon>Malpighiales</taxon>
        <taxon>Rhizophoraceae</taxon>
        <taxon>Rhizophora</taxon>
    </lineage>
</organism>
<name>A0A2P2IT18_RHIMU</name>
<sequence length="56" mass="6146">MKKKFKFIPYPFNLGKPLTLGYPDCIPDSILFNWIPQQGGFGSAPPPRKGVGPARG</sequence>
<dbReference type="AlphaFoldDB" id="A0A2P2IT18"/>
<protein>
    <submittedName>
        <fullName evidence="1">Uncharacterized protein</fullName>
    </submittedName>
</protein>